<dbReference type="GO" id="GO:0022625">
    <property type="term" value="C:cytosolic large ribosomal subunit"/>
    <property type="evidence" value="ECO:0007669"/>
    <property type="project" value="TreeGrafter"/>
</dbReference>
<evidence type="ECO:0000256" key="4">
    <source>
        <dbReference type="ARBA" id="ARBA00022980"/>
    </source>
</evidence>
<comment type="function">
    <text evidence="7">This is one of the proteins that bind and probably mediate the attachment of the 5S RNA into the large ribosomal subunit, where it forms part of the central protuberance.</text>
</comment>
<comment type="subunit">
    <text evidence="7">Part of the 50S ribosomal subunit; part of the 5S rRNA/L5/L18/L25 subcomplex. Contacts the 5S and 23S rRNAs.</text>
</comment>
<evidence type="ECO:0000256" key="2">
    <source>
        <dbReference type="ARBA" id="ARBA00022730"/>
    </source>
</evidence>
<dbReference type="SUPFAM" id="SSF53137">
    <property type="entry name" value="Translational machinery components"/>
    <property type="match status" value="1"/>
</dbReference>
<dbReference type="Pfam" id="PF00861">
    <property type="entry name" value="Ribosomal_L18p"/>
    <property type="match status" value="1"/>
</dbReference>
<sequence length="138" mass="14670">MAGTQAKRSSIEYATGRVGPRTAAKTRARIRRHLRVRKKVTGDAARPRLVVNRSAKHIFVQVVDDTAGRTLVSASTLDESIKSADGDKTAKAKLVGALVAERAKTAGISAVVFDRGGYQYHGRVAALADSAREAGLTL</sequence>
<evidence type="ECO:0000256" key="6">
    <source>
        <dbReference type="ARBA" id="ARBA00035197"/>
    </source>
</evidence>
<dbReference type="FunFam" id="3.30.420.100:FF:000001">
    <property type="entry name" value="50S ribosomal protein L18"/>
    <property type="match status" value="1"/>
</dbReference>
<evidence type="ECO:0000256" key="7">
    <source>
        <dbReference type="HAMAP-Rule" id="MF_01337"/>
    </source>
</evidence>
<dbReference type="Gene3D" id="3.30.420.100">
    <property type="match status" value="1"/>
</dbReference>
<dbReference type="PANTHER" id="PTHR12899">
    <property type="entry name" value="39S RIBOSOMAL PROTEIN L18, MITOCHONDRIAL"/>
    <property type="match status" value="1"/>
</dbReference>
<dbReference type="HAMAP" id="MF_01337_B">
    <property type="entry name" value="Ribosomal_uL18_B"/>
    <property type="match status" value="1"/>
</dbReference>
<keyword evidence="3 7" id="KW-0694">RNA-binding</keyword>
<reference evidence="8 9" key="1">
    <citation type="submission" date="2018-11" db="EMBL/GenBank/DDBJ databases">
        <title>Trebonia kvetii gen.nov., sp.nov., a novel acidophilic actinobacterium, and proposal of the new actinobacterial family Treboniaceae fam. nov.</title>
        <authorList>
            <person name="Rapoport D."/>
            <person name="Sagova-Mareckova M."/>
            <person name="Sedlacek I."/>
            <person name="Provaznik J."/>
            <person name="Kralova S."/>
            <person name="Pavlinic D."/>
            <person name="Benes V."/>
            <person name="Kopecky J."/>
        </authorList>
    </citation>
    <scope>NUCLEOTIDE SEQUENCE [LARGE SCALE GENOMIC DNA]</scope>
    <source>
        <strain evidence="8 9">15Tr583</strain>
    </source>
</reference>
<dbReference type="GO" id="GO:0003735">
    <property type="term" value="F:structural constituent of ribosome"/>
    <property type="evidence" value="ECO:0007669"/>
    <property type="project" value="InterPro"/>
</dbReference>
<dbReference type="EMBL" id="RPFW01000001">
    <property type="protein sequence ID" value="TVZ07295.1"/>
    <property type="molecule type" value="Genomic_DNA"/>
</dbReference>
<organism evidence="8 9">
    <name type="scientific">Trebonia kvetii</name>
    <dbReference type="NCBI Taxonomy" id="2480626"/>
    <lineage>
        <taxon>Bacteria</taxon>
        <taxon>Bacillati</taxon>
        <taxon>Actinomycetota</taxon>
        <taxon>Actinomycetes</taxon>
        <taxon>Streptosporangiales</taxon>
        <taxon>Treboniaceae</taxon>
        <taxon>Trebonia</taxon>
    </lineage>
</organism>
<dbReference type="InterPro" id="IPR005484">
    <property type="entry name" value="Ribosomal_uL18_bac/plant/anim"/>
</dbReference>
<comment type="caution">
    <text evidence="8">The sequence shown here is derived from an EMBL/GenBank/DDBJ whole genome shotgun (WGS) entry which is preliminary data.</text>
</comment>
<dbReference type="OrthoDB" id="9810939at2"/>
<gene>
    <name evidence="7" type="primary">rplR</name>
    <name evidence="8" type="ORF">EAS64_08395</name>
</gene>
<evidence type="ECO:0000256" key="3">
    <source>
        <dbReference type="ARBA" id="ARBA00022884"/>
    </source>
</evidence>
<dbReference type="PANTHER" id="PTHR12899:SF3">
    <property type="entry name" value="LARGE RIBOSOMAL SUBUNIT PROTEIN UL18M"/>
    <property type="match status" value="1"/>
</dbReference>
<dbReference type="CDD" id="cd00432">
    <property type="entry name" value="Ribosomal_L18_L5e"/>
    <property type="match status" value="1"/>
</dbReference>
<evidence type="ECO:0000256" key="1">
    <source>
        <dbReference type="ARBA" id="ARBA00007116"/>
    </source>
</evidence>
<evidence type="ECO:0000313" key="9">
    <source>
        <dbReference type="Proteomes" id="UP000460272"/>
    </source>
</evidence>
<protein>
    <recommendedName>
        <fullName evidence="6 7">Large ribosomal subunit protein uL18</fullName>
    </recommendedName>
</protein>
<dbReference type="RefSeq" id="WP_145852106.1">
    <property type="nucleotide sequence ID" value="NZ_RPFW01000001.1"/>
</dbReference>
<dbReference type="InterPro" id="IPR057268">
    <property type="entry name" value="Ribosomal_L18"/>
</dbReference>
<dbReference type="AlphaFoldDB" id="A0A6P2C9U3"/>
<dbReference type="Proteomes" id="UP000460272">
    <property type="component" value="Unassembled WGS sequence"/>
</dbReference>
<dbReference type="GO" id="GO:0008097">
    <property type="term" value="F:5S rRNA binding"/>
    <property type="evidence" value="ECO:0007669"/>
    <property type="project" value="TreeGrafter"/>
</dbReference>
<dbReference type="InterPro" id="IPR004389">
    <property type="entry name" value="Ribosomal_uL18_bac-type"/>
</dbReference>
<keyword evidence="2 7" id="KW-0699">rRNA-binding</keyword>
<dbReference type="NCBIfam" id="TIGR00060">
    <property type="entry name" value="L18_bact"/>
    <property type="match status" value="1"/>
</dbReference>
<proteinExistence type="inferred from homology"/>
<keyword evidence="5 7" id="KW-0687">Ribonucleoprotein</keyword>
<evidence type="ECO:0000313" key="8">
    <source>
        <dbReference type="EMBL" id="TVZ07295.1"/>
    </source>
</evidence>
<accession>A0A6P2C9U3</accession>
<name>A0A6P2C9U3_9ACTN</name>
<evidence type="ECO:0000256" key="5">
    <source>
        <dbReference type="ARBA" id="ARBA00023274"/>
    </source>
</evidence>
<keyword evidence="4 7" id="KW-0689">Ribosomal protein</keyword>
<comment type="similarity">
    <text evidence="1 7">Belongs to the universal ribosomal protein uL18 family.</text>
</comment>
<dbReference type="GO" id="GO:0006412">
    <property type="term" value="P:translation"/>
    <property type="evidence" value="ECO:0007669"/>
    <property type="project" value="UniProtKB-UniRule"/>
</dbReference>
<keyword evidence="9" id="KW-1185">Reference proteome</keyword>